<dbReference type="Proteomes" id="UP000283678">
    <property type="component" value="Unassembled WGS sequence"/>
</dbReference>
<dbReference type="AlphaFoldDB" id="A0A412YZ80"/>
<evidence type="ECO:0000313" key="3">
    <source>
        <dbReference type="Proteomes" id="UP000283678"/>
    </source>
</evidence>
<feature type="signal peptide" evidence="1">
    <location>
        <begin position="1"/>
        <end position="20"/>
    </location>
</feature>
<accession>A0A412YZ80</accession>
<proteinExistence type="predicted"/>
<evidence type="ECO:0000256" key="1">
    <source>
        <dbReference type="SAM" id="SignalP"/>
    </source>
</evidence>
<feature type="chain" id="PRO_5019580880" description="Major fimbrial subunit protein N-terminal domain-containing protein" evidence="1">
    <location>
        <begin position="21"/>
        <end position="434"/>
    </location>
</feature>
<dbReference type="EMBL" id="QRZL01000021">
    <property type="protein sequence ID" value="RGV72949.1"/>
    <property type="molecule type" value="Genomic_DNA"/>
</dbReference>
<protein>
    <recommendedName>
        <fullName evidence="4">Major fimbrial subunit protein N-terminal domain-containing protein</fullName>
    </recommendedName>
</protein>
<name>A0A412YZ80_9BACT</name>
<evidence type="ECO:0008006" key="4">
    <source>
        <dbReference type="Google" id="ProtNLM"/>
    </source>
</evidence>
<reference evidence="2 3" key="1">
    <citation type="submission" date="2018-08" db="EMBL/GenBank/DDBJ databases">
        <title>A genome reference for cultivated species of the human gut microbiota.</title>
        <authorList>
            <person name="Zou Y."/>
            <person name="Xue W."/>
            <person name="Luo G."/>
        </authorList>
    </citation>
    <scope>NUCLEOTIDE SEQUENCE [LARGE SCALE GENOMIC DNA]</scope>
    <source>
        <strain evidence="2 3">AF14-1AC</strain>
    </source>
</reference>
<comment type="caution">
    <text evidence="2">The sequence shown here is derived from an EMBL/GenBank/DDBJ whole genome shotgun (WGS) entry which is preliminary data.</text>
</comment>
<gene>
    <name evidence="2" type="ORF">DWW04_16870</name>
</gene>
<evidence type="ECO:0000313" key="2">
    <source>
        <dbReference type="EMBL" id="RGV72949.1"/>
    </source>
</evidence>
<dbReference type="PROSITE" id="PS51257">
    <property type="entry name" value="PROKAR_LIPOPROTEIN"/>
    <property type="match status" value="1"/>
</dbReference>
<dbReference type="RefSeq" id="WP_118429273.1">
    <property type="nucleotide sequence ID" value="NZ_QRZL01000021.1"/>
</dbReference>
<sequence>MNLKQLSLAALASMALFACSNDESLGGSDENGTPKAVYMKLEGISASAVNGRSTDAPTEGGNHTVTVSDVAVIFYQDGGNITDIEEITSADDKKWKALVDPESGDGYRFVVGHKADKVMVIGNYQNLKEKTDIEGKVVENQPISGVTDFQIPLSSQNVAGTGTDETTKACVTLHGDAPMTKKVGEKAPEDNDYDVYEAHVDITPIISRVEIKSLGCVFNKQDEGTAGTPTEHLYTSVTVKGIGMVDYYNMGTLGKDYNTQMVTNTTSNPDGLIYDPEHASVPEGGYKFCGGENASWGWSYDMIGASNGITLTSGDVSSGSVTKYVGATAETQTQNESQTFAYNFFPKGEIANVRVWVEAQKESENAKKSFVVTANFKDKEDGGTVVEPQAGKIYQFDYLFNETVPGVWDKDQKVVYVKVTVKEWTITTVYPDFH</sequence>
<keyword evidence="1" id="KW-0732">Signal</keyword>
<organism evidence="2 3">
    <name type="scientific">Phocaeicola dorei</name>
    <dbReference type="NCBI Taxonomy" id="357276"/>
    <lineage>
        <taxon>Bacteria</taxon>
        <taxon>Pseudomonadati</taxon>
        <taxon>Bacteroidota</taxon>
        <taxon>Bacteroidia</taxon>
        <taxon>Bacteroidales</taxon>
        <taxon>Bacteroidaceae</taxon>
        <taxon>Phocaeicola</taxon>
    </lineage>
</organism>